<dbReference type="RefSeq" id="WP_006556335.1">
    <property type="nucleotide sequence ID" value="NZ_JH992937.1"/>
</dbReference>
<organism evidence="2 3">
    <name type="scientific">Veillonella seminalis ACS-216-V-Col6b</name>
    <dbReference type="NCBI Taxonomy" id="883156"/>
    <lineage>
        <taxon>Bacteria</taxon>
        <taxon>Bacillati</taxon>
        <taxon>Bacillota</taxon>
        <taxon>Negativicutes</taxon>
        <taxon>Veillonellales</taxon>
        <taxon>Veillonellaceae</taxon>
        <taxon>Veillonella</taxon>
    </lineage>
</organism>
<feature type="chain" id="PRO_5003926096" evidence="1">
    <location>
        <begin position="22"/>
        <end position="94"/>
    </location>
</feature>
<name>K9DH60_9FIRM</name>
<proteinExistence type="predicted"/>
<dbReference type="OrthoDB" id="3253136at2"/>
<keyword evidence="1" id="KW-0732">Signal</keyword>
<accession>K9DH60</accession>
<protein>
    <submittedName>
        <fullName evidence="2">Uncharacterized protein</fullName>
    </submittedName>
</protein>
<keyword evidence="3" id="KW-1185">Reference proteome</keyword>
<dbReference type="HOGENOM" id="CLU_2385297_0_0_9"/>
<dbReference type="EMBL" id="AHAF01000011">
    <property type="protein sequence ID" value="EKU78167.1"/>
    <property type="molecule type" value="Genomic_DNA"/>
</dbReference>
<dbReference type="STRING" id="883156.HMPREF9282_01448"/>
<dbReference type="AlphaFoldDB" id="K9DH60"/>
<reference evidence="2 3" key="1">
    <citation type="submission" date="2012-09" db="EMBL/GenBank/DDBJ databases">
        <title>The Genome Sequence of Veillonella ratti ACS-216-V-COL6B.</title>
        <authorList>
            <consortium name="The Broad Institute Genome Sequencing Platform"/>
            <person name="Earl A."/>
            <person name="Ward D."/>
            <person name="Feldgarden M."/>
            <person name="Gevers D."/>
            <person name="Saerens B."/>
            <person name="Vaneechoutte M."/>
            <person name="Walker B."/>
            <person name="Young S.K."/>
            <person name="Zeng Q."/>
            <person name="Gargeya S."/>
            <person name="Fitzgerald M."/>
            <person name="Haas B."/>
            <person name="Abouelleil A."/>
            <person name="Alvarado L."/>
            <person name="Arachchi H.M."/>
            <person name="Berlin A."/>
            <person name="Chapman S.B."/>
            <person name="Goldberg J."/>
            <person name="Griggs A."/>
            <person name="Gujja S."/>
            <person name="Hansen M."/>
            <person name="Howarth C."/>
            <person name="Imamovic A."/>
            <person name="Larimer J."/>
            <person name="McCowen C."/>
            <person name="Montmayeur A."/>
            <person name="Murphy C."/>
            <person name="Neiman D."/>
            <person name="Pearson M."/>
            <person name="Priest M."/>
            <person name="Roberts A."/>
            <person name="Saif S."/>
            <person name="Shea T."/>
            <person name="Sisk P."/>
            <person name="Sykes S."/>
            <person name="Wortman J."/>
            <person name="Nusbaum C."/>
            <person name="Birren B."/>
        </authorList>
    </citation>
    <scope>NUCLEOTIDE SEQUENCE [LARGE SCALE GENOMIC DNA]</scope>
    <source>
        <strain evidence="2 3">ACS-216-V-Col6b</strain>
    </source>
</reference>
<evidence type="ECO:0000313" key="2">
    <source>
        <dbReference type="EMBL" id="EKU78167.1"/>
    </source>
</evidence>
<sequence length="94" mass="10637">MKKYTLFIIALLLFAGTWALAFCQSPKNEAQVVTVRTVAPGMVASISDKATLQSRNKVDARIHGMRHVWNLELNFEMEKCNGEWIILEAIAHSY</sequence>
<evidence type="ECO:0000313" key="3">
    <source>
        <dbReference type="Proteomes" id="UP000009891"/>
    </source>
</evidence>
<dbReference type="PATRIC" id="fig|883156.3.peg.1410"/>
<dbReference type="Proteomes" id="UP000009891">
    <property type="component" value="Unassembled WGS sequence"/>
</dbReference>
<comment type="caution">
    <text evidence="2">The sequence shown here is derived from an EMBL/GenBank/DDBJ whole genome shotgun (WGS) entry which is preliminary data.</text>
</comment>
<gene>
    <name evidence="2" type="ORF">HMPREF9282_01448</name>
</gene>
<feature type="signal peptide" evidence="1">
    <location>
        <begin position="1"/>
        <end position="21"/>
    </location>
</feature>
<evidence type="ECO:0000256" key="1">
    <source>
        <dbReference type="SAM" id="SignalP"/>
    </source>
</evidence>